<comment type="caution">
    <text evidence="7">The sequence shown here is derived from an EMBL/GenBank/DDBJ whole genome shotgun (WGS) entry which is preliminary data.</text>
</comment>
<dbReference type="GO" id="GO:0015171">
    <property type="term" value="F:amino acid transmembrane transporter activity"/>
    <property type="evidence" value="ECO:0007669"/>
    <property type="project" value="TreeGrafter"/>
</dbReference>
<evidence type="ECO:0000256" key="6">
    <source>
        <dbReference type="SAM" id="Phobius"/>
    </source>
</evidence>
<keyword evidence="5 6" id="KW-0472">Membrane</keyword>
<gene>
    <name evidence="7" type="ORF">EOI86_05335</name>
</gene>
<keyword evidence="2" id="KW-1003">Cell membrane</keyword>
<dbReference type="GO" id="GO:0005886">
    <property type="term" value="C:plasma membrane"/>
    <property type="evidence" value="ECO:0007669"/>
    <property type="project" value="UniProtKB-SubCell"/>
</dbReference>
<keyword evidence="4 6" id="KW-1133">Transmembrane helix</keyword>
<dbReference type="AlphaFoldDB" id="A0A3S2W6U9"/>
<keyword evidence="8" id="KW-1185">Reference proteome</keyword>
<feature type="transmembrane region" description="Helical" evidence="6">
    <location>
        <begin position="6"/>
        <end position="23"/>
    </location>
</feature>
<evidence type="ECO:0000256" key="2">
    <source>
        <dbReference type="ARBA" id="ARBA00022475"/>
    </source>
</evidence>
<comment type="subcellular location">
    <subcellularLocation>
        <location evidence="1">Cell membrane</location>
        <topology evidence="1">Multi-pass membrane protein</topology>
    </subcellularLocation>
</comment>
<dbReference type="Proteomes" id="UP000287447">
    <property type="component" value="Unassembled WGS sequence"/>
</dbReference>
<evidence type="ECO:0000256" key="5">
    <source>
        <dbReference type="ARBA" id="ARBA00023136"/>
    </source>
</evidence>
<name>A0A3S2W6U9_9PROT</name>
<feature type="transmembrane region" description="Helical" evidence="6">
    <location>
        <begin position="134"/>
        <end position="160"/>
    </location>
</feature>
<dbReference type="PANTHER" id="PTHR30086">
    <property type="entry name" value="ARGININE EXPORTER PROTEIN ARGO"/>
    <property type="match status" value="1"/>
</dbReference>
<dbReference type="OrthoDB" id="7346064at2"/>
<evidence type="ECO:0000256" key="4">
    <source>
        <dbReference type="ARBA" id="ARBA00022989"/>
    </source>
</evidence>
<feature type="transmembrane region" description="Helical" evidence="6">
    <location>
        <begin position="166"/>
        <end position="184"/>
    </location>
</feature>
<dbReference type="RefSeq" id="WP_127764068.1">
    <property type="nucleotide sequence ID" value="NZ_SADE01000001.1"/>
</dbReference>
<evidence type="ECO:0000256" key="3">
    <source>
        <dbReference type="ARBA" id="ARBA00022692"/>
    </source>
</evidence>
<dbReference type="EMBL" id="SADE01000001">
    <property type="protein sequence ID" value="RVU38696.1"/>
    <property type="molecule type" value="Genomic_DNA"/>
</dbReference>
<dbReference type="Pfam" id="PF01810">
    <property type="entry name" value="LysE"/>
    <property type="match status" value="1"/>
</dbReference>
<proteinExistence type="predicted"/>
<evidence type="ECO:0000313" key="8">
    <source>
        <dbReference type="Proteomes" id="UP000287447"/>
    </source>
</evidence>
<reference evidence="8" key="1">
    <citation type="submission" date="2019-01" db="EMBL/GenBank/DDBJ databases">
        <title>Gri0909 isolated from a small marine red alga.</title>
        <authorList>
            <person name="Kim J."/>
            <person name="Jeong S.E."/>
            <person name="Jeon C.O."/>
        </authorList>
    </citation>
    <scope>NUCLEOTIDE SEQUENCE [LARGE SCALE GENOMIC DNA]</scope>
    <source>
        <strain evidence="8">Gri0909</strain>
    </source>
</reference>
<feature type="transmembrane region" description="Helical" evidence="6">
    <location>
        <begin position="44"/>
        <end position="64"/>
    </location>
</feature>
<evidence type="ECO:0000313" key="7">
    <source>
        <dbReference type="EMBL" id="RVU38696.1"/>
    </source>
</evidence>
<keyword evidence="3 6" id="KW-0812">Transmembrane</keyword>
<accession>A0A3S2W6U9</accession>
<organism evidence="7 8">
    <name type="scientific">Hwanghaeella grinnelliae</name>
    <dbReference type="NCBI Taxonomy" id="2500179"/>
    <lineage>
        <taxon>Bacteria</taxon>
        <taxon>Pseudomonadati</taxon>
        <taxon>Pseudomonadota</taxon>
        <taxon>Alphaproteobacteria</taxon>
        <taxon>Rhodospirillales</taxon>
        <taxon>Rhodospirillaceae</taxon>
        <taxon>Hwanghaeella</taxon>
    </lineage>
</organism>
<protein>
    <submittedName>
        <fullName evidence="7">LysE family translocator</fullName>
    </submittedName>
</protein>
<sequence length="212" mass="21833">MDAWTLYLPGILLALGACGLGLMSPGPNVMAVIGTAMSSGRSQGMALAAGVSTGSALWASATAAGLSSLLAAYAGALTIIKIIGGVYLLWLAFKSFRSAASPGDLEGRVQTSGHGLSRLFLRGLTVQMSNPKAALTWIAIMSLGLAPNAPIWVVAVIVIGAASMSLAAHSLYALAFSTGVMVRLYSKARRWIQGALGLFFTYAGIRMLAARL</sequence>
<evidence type="ECO:0000256" key="1">
    <source>
        <dbReference type="ARBA" id="ARBA00004651"/>
    </source>
</evidence>
<dbReference type="InterPro" id="IPR001123">
    <property type="entry name" value="LeuE-type"/>
</dbReference>
<feature type="transmembrane region" description="Helical" evidence="6">
    <location>
        <begin position="191"/>
        <end position="209"/>
    </location>
</feature>
<feature type="transmembrane region" description="Helical" evidence="6">
    <location>
        <begin position="70"/>
        <end position="93"/>
    </location>
</feature>
<dbReference type="PANTHER" id="PTHR30086:SF19">
    <property type="entry name" value="THREONINE EFFLUX PROTEIN"/>
    <property type="match status" value="1"/>
</dbReference>